<dbReference type="Pfam" id="PF25174">
    <property type="entry name" value="Beta-prop_THOC3"/>
    <property type="match status" value="1"/>
</dbReference>
<keyword evidence="1 4" id="KW-0853">WD repeat</keyword>
<organism evidence="5 6">
    <name type="scientific">Ascobolus immersus RN42</name>
    <dbReference type="NCBI Taxonomy" id="1160509"/>
    <lineage>
        <taxon>Eukaryota</taxon>
        <taxon>Fungi</taxon>
        <taxon>Dikarya</taxon>
        <taxon>Ascomycota</taxon>
        <taxon>Pezizomycotina</taxon>
        <taxon>Pezizomycetes</taxon>
        <taxon>Pezizales</taxon>
        <taxon>Ascobolaceae</taxon>
        <taxon>Ascobolus</taxon>
    </lineage>
</organism>
<feature type="repeat" description="WD" evidence="4">
    <location>
        <begin position="76"/>
        <end position="118"/>
    </location>
</feature>
<dbReference type="PROSITE" id="PS00678">
    <property type="entry name" value="WD_REPEATS_1"/>
    <property type="match status" value="1"/>
</dbReference>
<dbReference type="PANTHER" id="PTHR22839">
    <property type="entry name" value="THO COMPLEX SUBUNIT 3 THO3"/>
    <property type="match status" value="1"/>
</dbReference>
<dbReference type="AlphaFoldDB" id="A0A3N4IDL2"/>
<sequence>MPAVLPPRSKTIPKEKASSFFSGLRAREYRELRNAALTIRDVEWNNLGTRIACALTDKIVRVWNPEKPEIRYSTELRGHTAAVEKISWDPTHPDRLASAGGDGYIRFWDVRSAKCLNSIQSGGDCITMEYSPDGSHLVIGSKDDVVSVIDTKQLQVLKTHREETQTNQIIWTHSGEYVLQTTGNGQVRFRHWPTWEQVYTMDAHASACFCLALDPRGTILAVGGSDALISLWDTKEWLCVNTLTRMENPVRKVGFSFDGAYICGSSDESNNIEIAHVETAEYVATIPTLSPVSSIAWHPNKYYLAYSGEASGLKIVGAGV</sequence>
<dbReference type="PANTHER" id="PTHR22839:SF0">
    <property type="entry name" value="THO COMPLEX SUBUNIT 3"/>
    <property type="match status" value="1"/>
</dbReference>
<feature type="repeat" description="WD" evidence="4">
    <location>
        <begin position="201"/>
        <end position="242"/>
    </location>
</feature>
<reference evidence="5 6" key="1">
    <citation type="journal article" date="2018" name="Nat. Ecol. Evol.">
        <title>Pezizomycetes genomes reveal the molecular basis of ectomycorrhizal truffle lifestyle.</title>
        <authorList>
            <person name="Murat C."/>
            <person name="Payen T."/>
            <person name="Noel B."/>
            <person name="Kuo A."/>
            <person name="Morin E."/>
            <person name="Chen J."/>
            <person name="Kohler A."/>
            <person name="Krizsan K."/>
            <person name="Balestrini R."/>
            <person name="Da Silva C."/>
            <person name="Montanini B."/>
            <person name="Hainaut M."/>
            <person name="Levati E."/>
            <person name="Barry K.W."/>
            <person name="Belfiori B."/>
            <person name="Cichocki N."/>
            <person name="Clum A."/>
            <person name="Dockter R.B."/>
            <person name="Fauchery L."/>
            <person name="Guy J."/>
            <person name="Iotti M."/>
            <person name="Le Tacon F."/>
            <person name="Lindquist E.A."/>
            <person name="Lipzen A."/>
            <person name="Malagnac F."/>
            <person name="Mello A."/>
            <person name="Molinier V."/>
            <person name="Miyauchi S."/>
            <person name="Poulain J."/>
            <person name="Riccioni C."/>
            <person name="Rubini A."/>
            <person name="Sitrit Y."/>
            <person name="Splivallo R."/>
            <person name="Traeger S."/>
            <person name="Wang M."/>
            <person name="Zifcakova L."/>
            <person name="Wipf D."/>
            <person name="Zambonelli A."/>
            <person name="Paolocci F."/>
            <person name="Nowrousian M."/>
            <person name="Ottonello S."/>
            <person name="Baldrian P."/>
            <person name="Spatafora J.W."/>
            <person name="Henrissat B."/>
            <person name="Nagy L.G."/>
            <person name="Aury J.M."/>
            <person name="Wincker P."/>
            <person name="Grigoriev I.V."/>
            <person name="Bonfante P."/>
            <person name="Martin F.M."/>
        </authorList>
    </citation>
    <scope>NUCLEOTIDE SEQUENCE [LARGE SCALE GENOMIC DNA]</scope>
    <source>
        <strain evidence="5 6">RN42</strain>
    </source>
</reference>
<dbReference type="InterPro" id="IPR015943">
    <property type="entry name" value="WD40/YVTN_repeat-like_dom_sf"/>
</dbReference>
<evidence type="ECO:0000256" key="2">
    <source>
        <dbReference type="ARBA" id="ARBA00022737"/>
    </source>
</evidence>
<dbReference type="Gene3D" id="2.130.10.10">
    <property type="entry name" value="YVTN repeat-like/Quinoprotein amine dehydrogenase"/>
    <property type="match status" value="2"/>
</dbReference>
<evidence type="ECO:0000256" key="1">
    <source>
        <dbReference type="ARBA" id="ARBA00022574"/>
    </source>
</evidence>
<comment type="similarity">
    <text evidence="3">Belongs to the THOC3 family.</text>
</comment>
<evidence type="ECO:0000313" key="5">
    <source>
        <dbReference type="EMBL" id="RPA84223.1"/>
    </source>
</evidence>
<dbReference type="InterPro" id="IPR036322">
    <property type="entry name" value="WD40_repeat_dom_sf"/>
</dbReference>
<dbReference type="SMART" id="SM00320">
    <property type="entry name" value="WD40"/>
    <property type="match status" value="6"/>
</dbReference>
<dbReference type="GO" id="GO:0000445">
    <property type="term" value="C:THO complex part of transcription export complex"/>
    <property type="evidence" value="ECO:0007669"/>
    <property type="project" value="TreeGrafter"/>
</dbReference>
<accession>A0A3N4IDL2</accession>
<dbReference type="STRING" id="1160509.A0A3N4IDL2"/>
<dbReference type="PROSITE" id="PS50294">
    <property type="entry name" value="WD_REPEATS_REGION"/>
    <property type="match status" value="2"/>
</dbReference>
<keyword evidence="6" id="KW-1185">Reference proteome</keyword>
<dbReference type="InterPro" id="IPR019775">
    <property type="entry name" value="WD40_repeat_CS"/>
</dbReference>
<dbReference type="PROSITE" id="PS50082">
    <property type="entry name" value="WD_REPEATS_2"/>
    <property type="match status" value="2"/>
</dbReference>
<proteinExistence type="inferred from homology"/>
<dbReference type="SUPFAM" id="SSF50978">
    <property type="entry name" value="WD40 repeat-like"/>
    <property type="match status" value="1"/>
</dbReference>
<dbReference type="InterPro" id="IPR001680">
    <property type="entry name" value="WD40_rpt"/>
</dbReference>
<dbReference type="Proteomes" id="UP000275078">
    <property type="component" value="Unassembled WGS sequence"/>
</dbReference>
<dbReference type="OrthoDB" id="340259at2759"/>
<protein>
    <submittedName>
        <fullName evidence="5">WD40 repeat-like protein</fullName>
    </submittedName>
</protein>
<dbReference type="GO" id="GO:0006406">
    <property type="term" value="P:mRNA export from nucleus"/>
    <property type="evidence" value="ECO:0007669"/>
    <property type="project" value="InterPro"/>
</dbReference>
<dbReference type="InterPro" id="IPR040132">
    <property type="entry name" value="Tex1/THOC3"/>
</dbReference>
<keyword evidence="2" id="KW-0677">Repeat</keyword>
<name>A0A3N4IDL2_ASCIM</name>
<evidence type="ECO:0000256" key="3">
    <source>
        <dbReference type="ARBA" id="ARBA00046343"/>
    </source>
</evidence>
<evidence type="ECO:0000313" key="6">
    <source>
        <dbReference type="Proteomes" id="UP000275078"/>
    </source>
</evidence>
<gene>
    <name evidence="5" type="ORF">BJ508DRAFT_412920</name>
</gene>
<dbReference type="EMBL" id="ML119660">
    <property type="protein sequence ID" value="RPA84223.1"/>
    <property type="molecule type" value="Genomic_DNA"/>
</dbReference>
<evidence type="ECO:0000256" key="4">
    <source>
        <dbReference type="PROSITE-ProRule" id="PRU00221"/>
    </source>
</evidence>